<accession>A0AAX1NCL4</accession>
<dbReference type="AlphaFoldDB" id="A0AAX1NCL4"/>
<gene>
    <name evidence="1" type="ORF">KMW28_22870</name>
</gene>
<sequence length="360" mass="41748">MKLKLIILSLITTFFFSSCEEKLSKIESDNYTGFIQGDPTIKLEVPFRMGEFGKGFISNAPSKTYSLTKSEDFNKRKSLIKKLGLRFNSFDEESYTSSNYSQNTIVYQGYTPFSKDRVVELIGFGEMPLDKTGKQSVDFYYMLVLSNSQGEILDKDTLAIFSNYDDQNIIYREGVILSEDQYMTIDYEYKKANNIPTEIVLHRKMFSIEDDKFTLQKNLSDFIFPCDENALDFVGQFKNENKVKTYWSASSAQNKSSFKPLDNNSFQVSLIKKDNKILGQYCYTSQGRIDCFFGDDYSFEFNNQELLKNKEVTFKFRSGYSNTWGEAKIIKVSEDKIHWKVTKAPKGECYAYDDVEMLRI</sequence>
<proteinExistence type="predicted"/>
<dbReference type="PROSITE" id="PS51257">
    <property type="entry name" value="PROKAR_LIPOPROTEIN"/>
    <property type="match status" value="1"/>
</dbReference>
<protein>
    <recommendedName>
        <fullName evidence="3">Lipoprotein</fullName>
    </recommendedName>
</protein>
<dbReference type="EMBL" id="CP076133">
    <property type="protein sequence ID" value="QWG05266.1"/>
    <property type="molecule type" value="Genomic_DNA"/>
</dbReference>
<organism evidence="1 2">
    <name type="scientific">Flammeovirga yaeyamensis</name>
    <dbReference type="NCBI Taxonomy" id="367791"/>
    <lineage>
        <taxon>Bacteria</taxon>
        <taxon>Pseudomonadati</taxon>
        <taxon>Bacteroidota</taxon>
        <taxon>Cytophagia</taxon>
        <taxon>Cytophagales</taxon>
        <taxon>Flammeovirgaceae</taxon>
        <taxon>Flammeovirga</taxon>
    </lineage>
</organism>
<reference evidence="1 2" key="1">
    <citation type="submission" date="2021-05" db="EMBL/GenBank/DDBJ databases">
        <title>Comparative genomic studies on the polysaccharide-degrading batcterial strains of the Flammeovirga genus.</title>
        <authorList>
            <person name="Zewei F."/>
            <person name="Zheng Z."/>
            <person name="Yu L."/>
            <person name="Ruyue G."/>
            <person name="Yanhong M."/>
            <person name="Yuanyuan C."/>
            <person name="Jingyan G."/>
            <person name="Wenjun H."/>
        </authorList>
    </citation>
    <scope>NUCLEOTIDE SEQUENCE [LARGE SCALE GENOMIC DNA]</scope>
    <source>
        <strain evidence="1 2">NBRC:100898</strain>
    </source>
</reference>
<evidence type="ECO:0000313" key="1">
    <source>
        <dbReference type="EMBL" id="QWG05266.1"/>
    </source>
</evidence>
<dbReference type="KEGG" id="fya:KMW28_22870"/>
<name>A0AAX1NCL4_9BACT</name>
<keyword evidence="2" id="KW-1185">Reference proteome</keyword>
<evidence type="ECO:0008006" key="3">
    <source>
        <dbReference type="Google" id="ProtNLM"/>
    </source>
</evidence>
<evidence type="ECO:0000313" key="2">
    <source>
        <dbReference type="Proteomes" id="UP000678679"/>
    </source>
</evidence>
<dbReference type="RefSeq" id="WP_169662068.1">
    <property type="nucleotide sequence ID" value="NZ_CP076133.1"/>
</dbReference>
<dbReference type="Proteomes" id="UP000678679">
    <property type="component" value="Chromosome 2"/>
</dbReference>